<dbReference type="InterPro" id="IPR010568">
    <property type="entry name" value="Chlorovirusi_glycop_rpt"/>
</dbReference>
<feature type="domain" description="Peptidase G2 IMC autoproteolytic cleavage" evidence="1">
    <location>
        <begin position="1546"/>
        <end position="1583"/>
    </location>
</feature>
<reference evidence="2 3" key="1">
    <citation type="journal article" date="2007" name="Virology">
        <title>Sequence and annotation of the 314-kb MT325 and the 321-kb FR483 viruses that infect Chlorella Pbi.</title>
        <authorList>
            <person name="Fitzgerald L.A."/>
            <person name="Graves M.V."/>
            <person name="Li X."/>
            <person name="Feldblyum T."/>
            <person name="Hartigan J."/>
            <person name="Van Etten J.L."/>
        </authorList>
    </citation>
    <scope>NUCLEOTIDE SEQUENCE [LARGE SCALE GENOMIC DNA]</scope>
    <source>
        <strain evidence="2 3">MT325</strain>
    </source>
</reference>
<dbReference type="Gene3D" id="2.40.300.10">
    <property type="entry name" value="Head decoration protein D"/>
    <property type="match status" value="2"/>
</dbReference>
<dbReference type="Proteomes" id="UP000246715">
    <property type="component" value="Segment"/>
</dbReference>
<evidence type="ECO:0000313" key="3">
    <source>
        <dbReference type="Proteomes" id="UP000246715"/>
    </source>
</evidence>
<evidence type="ECO:0000259" key="1">
    <source>
        <dbReference type="Pfam" id="PF11962"/>
    </source>
</evidence>
<gene>
    <name evidence="2" type="primary">M152R</name>
    <name evidence="2" type="ORF">MT325_M152R</name>
</gene>
<accession>A7ITN2</accession>
<feature type="domain" description="Peptidase G2 IMC autoproteolytic cleavage" evidence="1">
    <location>
        <begin position="1450"/>
        <end position="1541"/>
    </location>
</feature>
<organismHost>
    <name type="scientific">Paramecium bursaria</name>
    <dbReference type="NCBI Taxonomy" id="74790"/>
</organismHost>
<dbReference type="EMBL" id="DQ491001">
    <property type="protein sequence ID" value="ABT13706.1"/>
    <property type="molecule type" value="Genomic_DNA"/>
</dbReference>
<dbReference type="Pfam" id="PF06598">
    <property type="entry name" value="Chlorovi_GP_rpt"/>
    <property type="match status" value="8"/>
</dbReference>
<proteinExistence type="predicted"/>
<dbReference type="InterPro" id="IPR021865">
    <property type="entry name" value="Peptidase_G2"/>
</dbReference>
<organism evidence="2 3">
    <name type="scientific">Paramecium bursaria Chlorella virus MT325</name>
    <name type="common">PBCV-MT325</name>
    <dbReference type="NCBI Taxonomy" id="346932"/>
    <lineage>
        <taxon>Viruses</taxon>
        <taxon>Varidnaviria</taxon>
        <taxon>Bamfordvirae</taxon>
        <taxon>Nucleocytoviricota</taxon>
        <taxon>Megaviricetes</taxon>
        <taxon>Algavirales</taxon>
        <taxon>Phycodnaviridae</taxon>
        <taxon>Chlorovirus</taxon>
        <taxon>Chlorovirus conductrix</taxon>
        <taxon>Paramecium bursaria Chlorella virus A1</taxon>
    </lineage>
</organism>
<sequence length="1631" mass="167108">MSYFLTPWNNNFDEIYASGNIITEQYFVGNGAFLTGATFTPPAVSSSDIRGNIIGSYANVSNIISNVGGNIANVRFTMDGNVTTGAYINAGFFVGDGSGLTGITSTPAAISTTDVRGNIIGSYANVSNIISNVGGNIGNVVFLGGNVAVSGQINVLGNVVSSFMIGDNRGNIIGSYANVSNIISNVGGNIANVVFLGGNVAVSGQINVLGNVVSSFMIGDNRGNIIGSYANVSNIIANVGGNIANVRFTMDGNITTGAYINAGFFVGDGSGLTGITSTPAAIASIDVRGNIIGSYANVSNIIANVGGNIANVRFTMDGNITTGAYINAGFFVGDGSGLTGITSTPAAIASIDVRGNIIGSYANVSNIISNVGGNIANVRFTMDGNVTTGAYINAGFFVGDGSGLTGITSTPAAISTTDVRGNIIGSYANVSNIIANVGGNIANVRFTMDGNITTGAYINAGFFVGDGSGLTGITSTPAAISTTDVRGNIIGSYANVSNIIANVGGNIGNVVFLGGNVAVSGQINVLGNVVSSFMIGDNRGNIIGSYANVSNIISNVGGNIGNVRFLGGNVAVSGQINVLGNVVSSFMIGDNRGNIIGSYANVSNIISNVGGNIGNVRFLGGNVAVSGQINVLGNVVSSFMIGDNRGNIIGSYANVSNIIANVGGNIGNVRFLGGNVAVSGQINVLGNVVSSFMIGDNRGNIIGSYANVSNIIANVGGNIANVRFTMDGNITTGAYINAGFFVGDGSGLTGITSTPAAISTTDVRGNIIGSYANVSNIISNVGGNIANVRFTMDGNITTGAYINAGFFVGDGSGLTGITSTPAAISTTDVRGNIIGSYANVSNIISNVGGNIGNVVFLGGNVAVSGQINVLGNVVSSFMIGDNRGNIIGSYANVSNVFANVSINVFDNVGSLSTTANLFNSVSVSPAISDGWDHISCVTRGNSVFQLAGDGSFRSNVLSNIPLMNLYSTNVAYQDIMLHMLASRTPTPSFSFIECDVRDGVTTIAPFSVNGQGNVDSTSSISVLDGTSGAIRWRAANTGTMRSNVSLNTFNLMNLHSTGASFSSDIVSLLTTRASSNIFNFIDCATSDGAAHVFTVNGLGNVGASGALTVDTAGSYGTAPLANNINSVSTSGTTSGHGHISCVTRGNTVFRVDVSGAITSNILQNVEVANLYATSAGFTRNVLSLQTLRGNSDAFNFINCSANDGADTQFSVNGTGGVKSINTNSGAPDVMNVTSLNTNFRGSLIKGYIAAGGYSAQQFISCANGTSGNVFTVNGLGNVGASGALTVDTVSSYNASGAVANNINSVSTSGTTTGHGHISCVTRGNTVFRVDVSGTITANVPQNREVANLYSTAGSLTSSVLSLQTIRGNSTAFNFIRCAANDGTDLTLAINGLGGIRATTAVGSGIDDIHRFTNTNNAFRGALTRMNLNGPGYTGMQFITCTNDSAGNVFRVRGDGTVYGTGAYNSSGADYAEMFEWEDGNPMSEDRRCKTVTLVDDGKIRLSEPSDDPWNIFGIVSSRPTIVGDAAWNEWSGKYIRNKFGDKTILNPEYDPNSGYISREDRKEWDPIGLVGKLRVLPDQKVNPSWRFLRTITSNDGITHEYLLTSGVNSDVMAELNSLKSELSTIKAHLGI</sequence>
<dbReference type="Pfam" id="PF11962">
    <property type="entry name" value="Peptidase_G2"/>
    <property type="match status" value="2"/>
</dbReference>
<evidence type="ECO:0000313" key="2">
    <source>
        <dbReference type="EMBL" id="ABT13706.1"/>
    </source>
</evidence>
<protein>
    <submittedName>
        <fullName evidence="2">Uncharacterized protein M152R</fullName>
    </submittedName>
</protein>
<name>A7ITN2_PBCVM</name>